<organism evidence="2 3">
    <name type="scientific">Actinacidiphila acididurans</name>
    <dbReference type="NCBI Taxonomy" id="2784346"/>
    <lineage>
        <taxon>Bacteria</taxon>
        <taxon>Bacillati</taxon>
        <taxon>Actinomycetota</taxon>
        <taxon>Actinomycetes</taxon>
        <taxon>Kitasatosporales</taxon>
        <taxon>Streptomycetaceae</taxon>
        <taxon>Actinacidiphila</taxon>
    </lineage>
</organism>
<dbReference type="RefSeq" id="WP_205359605.1">
    <property type="nucleotide sequence ID" value="NZ_JADKYB010000014.1"/>
</dbReference>
<sequence length="321" mass="33674">MAETPAEPPARPSVQLPAQTSYEGTPGSSASAAAGSGPEPEEQRTPPEQEPQAEEPPVRRGPGAEPGNVVADAVLAVAGRTTLPLQAARKDKSFGTAFWYNDLVEVLDGKETIRQYLVAAEPQTRFEIGAFALREGLIAPELPADELVLPGFARKWAPVGQSGVAVMPTVDLHIHGERRGWTWAVQEVTAGLAAQPPDIEALPAEEDGDEDGAGLPAYLLGHEVGDPDARHPQRPQVLLAGTVTRTGAGAVRWSGPLPVGCAGAPVFAGLPHEDGLKLICLGPVLAGGTADGTATVVTFDLLGPAIHTLSPERKRRWWQRG</sequence>
<feature type="compositionally biased region" description="Low complexity" evidence="1">
    <location>
        <begin position="23"/>
        <end position="38"/>
    </location>
</feature>
<feature type="region of interest" description="Disordered" evidence="1">
    <location>
        <begin position="1"/>
        <end position="67"/>
    </location>
</feature>
<keyword evidence="3" id="KW-1185">Reference proteome</keyword>
<protein>
    <submittedName>
        <fullName evidence="2">Uncharacterized protein</fullName>
    </submittedName>
</protein>
<evidence type="ECO:0000256" key="1">
    <source>
        <dbReference type="SAM" id="MobiDB-lite"/>
    </source>
</evidence>
<dbReference type="EMBL" id="JADKYB010000014">
    <property type="protein sequence ID" value="MBM9507740.1"/>
    <property type="molecule type" value="Genomic_DNA"/>
</dbReference>
<evidence type="ECO:0000313" key="2">
    <source>
        <dbReference type="EMBL" id="MBM9507740.1"/>
    </source>
</evidence>
<evidence type="ECO:0000313" key="3">
    <source>
        <dbReference type="Proteomes" id="UP000749040"/>
    </source>
</evidence>
<proteinExistence type="predicted"/>
<accession>A0ABS2TZM4</accession>
<feature type="compositionally biased region" description="Pro residues" evidence="1">
    <location>
        <begin position="1"/>
        <end position="11"/>
    </location>
</feature>
<name>A0ABS2TZM4_9ACTN</name>
<gene>
    <name evidence="2" type="ORF">ITX44_24975</name>
</gene>
<dbReference type="Proteomes" id="UP000749040">
    <property type="component" value="Unassembled WGS sequence"/>
</dbReference>
<reference evidence="2 3" key="1">
    <citation type="submission" date="2021-01" db="EMBL/GenBank/DDBJ databases">
        <title>Streptomyces acididurans sp. nov., isolated from a peat swamp forest soil.</title>
        <authorList>
            <person name="Chantavorakit T."/>
            <person name="Duangmal K."/>
        </authorList>
    </citation>
    <scope>NUCLEOTIDE SEQUENCE [LARGE SCALE GENOMIC DNA]</scope>
    <source>
        <strain evidence="2 3">KK5PA1</strain>
    </source>
</reference>
<comment type="caution">
    <text evidence="2">The sequence shown here is derived from an EMBL/GenBank/DDBJ whole genome shotgun (WGS) entry which is preliminary data.</text>
</comment>